<accession>A0A318S1M5</accession>
<keyword evidence="2" id="KW-1133">Transmembrane helix</keyword>
<reference evidence="3 4" key="1">
    <citation type="submission" date="2018-06" db="EMBL/GenBank/DDBJ databases">
        <title>Genomic Encyclopedia of Type Strains, Phase IV (KMG-IV): sequencing the most valuable type-strain genomes for metagenomic binning, comparative biology and taxonomic classification.</title>
        <authorList>
            <person name="Goeker M."/>
        </authorList>
    </citation>
    <scope>NUCLEOTIDE SEQUENCE [LARGE SCALE GENOMIC DNA]</scope>
    <source>
        <strain evidence="3 4">DSM 18048</strain>
    </source>
</reference>
<gene>
    <name evidence="3" type="ORF">DES52_12714</name>
</gene>
<comment type="caution">
    <text evidence="3">The sequence shown here is derived from an EMBL/GenBank/DDBJ whole genome shotgun (WGS) entry which is preliminary data.</text>
</comment>
<name>A0A318S1M5_9DEIO</name>
<evidence type="ECO:0000256" key="1">
    <source>
        <dbReference type="SAM" id="MobiDB-lite"/>
    </source>
</evidence>
<dbReference type="Proteomes" id="UP000248326">
    <property type="component" value="Unassembled WGS sequence"/>
</dbReference>
<sequence>MLRSFWRWLTEPDPTPGFNLGKIGKLALKAFLFATALSLLQVLLLSLGLRFVGTWWGTLLLFLLLYIPFARYFVNDFTPPVRAVTTGKGGKSSVRKAQKRKKYAGVKKGGPRF</sequence>
<feature type="transmembrane region" description="Helical" evidence="2">
    <location>
        <begin position="30"/>
        <end position="49"/>
    </location>
</feature>
<keyword evidence="4" id="KW-1185">Reference proteome</keyword>
<keyword evidence="2" id="KW-0472">Membrane</keyword>
<dbReference type="EMBL" id="QJSX01000027">
    <property type="protein sequence ID" value="PYE48680.1"/>
    <property type="molecule type" value="Genomic_DNA"/>
</dbReference>
<organism evidence="3 4">
    <name type="scientific">Deinococcus yavapaiensis KR-236</name>
    <dbReference type="NCBI Taxonomy" id="694435"/>
    <lineage>
        <taxon>Bacteria</taxon>
        <taxon>Thermotogati</taxon>
        <taxon>Deinococcota</taxon>
        <taxon>Deinococci</taxon>
        <taxon>Deinococcales</taxon>
        <taxon>Deinococcaceae</taxon>
        <taxon>Deinococcus</taxon>
    </lineage>
</organism>
<feature type="transmembrane region" description="Helical" evidence="2">
    <location>
        <begin position="55"/>
        <end position="74"/>
    </location>
</feature>
<dbReference type="AlphaFoldDB" id="A0A318S1M5"/>
<dbReference type="OrthoDB" id="69922at2"/>
<dbReference type="RefSeq" id="WP_110888844.1">
    <property type="nucleotide sequence ID" value="NZ_QJSX01000027.1"/>
</dbReference>
<evidence type="ECO:0000313" key="4">
    <source>
        <dbReference type="Proteomes" id="UP000248326"/>
    </source>
</evidence>
<proteinExistence type="predicted"/>
<feature type="region of interest" description="Disordered" evidence="1">
    <location>
        <begin position="85"/>
        <end position="113"/>
    </location>
</feature>
<evidence type="ECO:0000313" key="3">
    <source>
        <dbReference type="EMBL" id="PYE48680.1"/>
    </source>
</evidence>
<feature type="compositionally biased region" description="Basic residues" evidence="1">
    <location>
        <begin position="93"/>
        <end position="113"/>
    </location>
</feature>
<keyword evidence="2" id="KW-0812">Transmembrane</keyword>
<protein>
    <submittedName>
        <fullName evidence="3">Uncharacterized protein</fullName>
    </submittedName>
</protein>
<evidence type="ECO:0000256" key="2">
    <source>
        <dbReference type="SAM" id="Phobius"/>
    </source>
</evidence>